<comment type="similarity">
    <text evidence="1">Belongs to the bacterial secretin family.</text>
</comment>
<evidence type="ECO:0000313" key="6">
    <source>
        <dbReference type="EMBL" id="MBB6205683.1"/>
    </source>
</evidence>
<feature type="domain" description="Type II/III secretion system secretin-like" evidence="4">
    <location>
        <begin position="332"/>
        <end position="501"/>
    </location>
</feature>
<proteinExistence type="inferred from homology"/>
<feature type="chain" id="PRO_5043430855" evidence="3">
    <location>
        <begin position="35"/>
        <end position="629"/>
    </location>
</feature>
<dbReference type="AlphaFoldDB" id="A0AAW3V584"/>
<dbReference type="InterPro" id="IPR032789">
    <property type="entry name" value="T2SS-T3SS_pil_N"/>
</dbReference>
<dbReference type="PANTHER" id="PTHR30332:SF17">
    <property type="entry name" value="TYPE IV PILIATION SYSTEM PROTEIN DR_0774-RELATED"/>
    <property type="match status" value="1"/>
</dbReference>
<dbReference type="InterPro" id="IPR050810">
    <property type="entry name" value="Bact_Secretion_Sys_Channel"/>
</dbReference>
<protein>
    <submittedName>
        <fullName evidence="6">Pilus assembly protein CpaC</fullName>
    </submittedName>
</protein>
<feature type="compositionally biased region" description="Polar residues" evidence="2">
    <location>
        <begin position="605"/>
        <end position="614"/>
    </location>
</feature>
<dbReference type="RefSeq" id="WP_183801633.1">
    <property type="nucleotide sequence ID" value="NZ_JACIII010000014.1"/>
</dbReference>
<dbReference type="PANTHER" id="PTHR30332">
    <property type="entry name" value="PROBABLE GENERAL SECRETION PATHWAY PROTEIN D"/>
    <property type="match status" value="1"/>
</dbReference>
<dbReference type="PRINTS" id="PR00811">
    <property type="entry name" value="BCTERIALGSPD"/>
</dbReference>
<reference evidence="6 7" key="1">
    <citation type="submission" date="2020-08" db="EMBL/GenBank/DDBJ databases">
        <title>Genomic Encyclopedia of Type Strains, Phase IV (KMG-V): Genome sequencing to study the core and pangenomes of soil and plant-associated prokaryotes.</title>
        <authorList>
            <person name="Whitman W."/>
        </authorList>
    </citation>
    <scope>NUCLEOTIDE SEQUENCE [LARGE SCALE GENOMIC DNA]</scope>
    <source>
        <strain evidence="6 7">SEMIA 4013</strain>
    </source>
</reference>
<evidence type="ECO:0000256" key="3">
    <source>
        <dbReference type="SAM" id="SignalP"/>
    </source>
</evidence>
<feature type="compositionally biased region" description="Low complexity" evidence="2">
    <location>
        <begin position="591"/>
        <end position="604"/>
    </location>
</feature>
<evidence type="ECO:0000259" key="4">
    <source>
        <dbReference type="Pfam" id="PF00263"/>
    </source>
</evidence>
<feature type="compositionally biased region" description="Low complexity" evidence="2">
    <location>
        <begin position="559"/>
        <end position="568"/>
    </location>
</feature>
<accession>A0AAW3V584</accession>
<evidence type="ECO:0000259" key="5">
    <source>
        <dbReference type="Pfam" id="PF13629"/>
    </source>
</evidence>
<feature type="compositionally biased region" description="Pro residues" evidence="2">
    <location>
        <begin position="541"/>
        <end position="558"/>
    </location>
</feature>
<keyword evidence="3" id="KW-0732">Signal</keyword>
<dbReference type="GO" id="GO:0009306">
    <property type="term" value="P:protein secretion"/>
    <property type="evidence" value="ECO:0007669"/>
    <property type="project" value="InterPro"/>
</dbReference>
<sequence length="629" mass="63154">MKTELGFSSGSHARRRSLSGTVLAAALCAGMAVAQSGAAQEIGGTSAPGKGGANAALPVGRGPVPMMISMSPMPSGPAASGKSVGAVPLSGPSCSGEIRDESSVAVAVGKSVLVPLAEPARNRTLGNPTVAQATLVSPRTLYLVGMTVGTTNMIVQGRSGQCQIIDVIVNIDSDGLQRTLQQLLPAERGIRVSTAAGNLVLAGRVSGAQAAQQAMEIANAYAGAQPTQQQQASTANFGAGGSSLTQQSTSVSKASEVINMMTVDSPQQVMLEVKVAEVSKTLLNQLGAAVNIQGGFGSWTGALVSSLLAGVGNGIAVSKANKLPFNVAVDAQKTDSLGKILAEPNLVTLSGQEASFLAGGRVFIPVPQSNGTGGSTITLQEEEFGVGLKFTPTVLAGSRINLKVAPEVSELSPTGVTVTATNVSGAAILPLITTRRASTTVQMNDGESFAIGGLIQNNITGSLKAIPGLGEVPVLGALFRSTSFQQDRTELVFIITVHLVKPLPSSTDYPLPTDSFRQTSDAGVYATGNMEGRQPQSAAPAPAPAAPGAPPTPAPVPAPAAGMSAAPAQLSRDTQTGQPAPVVTGPPDGSAAPAATPLPAAAPASVTSMGTGRQQMVAKAGETHPADEH</sequence>
<feature type="signal peptide" evidence="3">
    <location>
        <begin position="1"/>
        <end position="34"/>
    </location>
</feature>
<dbReference type="GO" id="GO:0015627">
    <property type="term" value="C:type II protein secretion system complex"/>
    <property type="evidence" value="ECO:0007669"/>
    <property type="project" value="TreeGrafter"/>
</dbReference>
<dbReference type="InterPro" id="IPR001775">
    <property type="entry name" value="GspD/PilQ"/>
</dbReference>
<dbReference type="Proteomes" id="UP000518681">
    <property type="component" value="Unassembled WGS sequence"/>
</dbReference>
<evidence type="ECO:0000256" key="1">
    <source>
        <dbReference type="RuleBase" id="RU004003"/>
    </source>
</evidence>
<dbReference type="EMBL" id="JACIIK010000013">
    <property type="protein sequence ID" value="MBB6205683.1"/>
    <property type="molecule type" value="Genomic_DNA"/>
</dbReference>
<evidence type="ECO:0000313" key="7">
    <source>
        <dbReference type="Proteomes" id="UP000518681"/>
    </source>
</evidence>
<gene>
    <name evidence="6" type="ORF">GGD69_006578</name>
</gene>
<comment type="caution">
    <text evidence="6">The sequence shown here is derived from an EMBL/GenBank/DDBJ whole genome shotgun (WGS) entry which is preliminary data.</text>
</comment>
<feature type="region of interest" description="Disordered" evidence="2">
    <location>
        <begin position="526"/>
        <end position="629"/>
    </location>
</feature>
<dbReference type="Pfam" id="PF00263">
    <property type="entry name" value="Secretin"/>
    <property type="match status" value="1"/>
</dbReference>
<name>A0AAW3V584_9BURK</name>
<feature type="domain" description="Pilus formation protein N-terminal" evidence="5">
    <location>
        <begin position="102"/>
        <end position="170"/>
    </location>
</feature>
<organism evidence="6 7">
    <name type="scientific">Paraburkholderia fungorum</name>
    <dbReference type="NCBI Taxonomy" id="134537"/>
    <lineage>
        <taxon>Bacteria</taxon>
        <taxon>Pseudomonadati</taxon>
        <taxon>Pseudomonadota</taxon>
        <taxon>Betaproteobacteria</taxon>
        <taxon>Burkholderiales</taxon>
        <taxon>Burkholderiaceae</taxon>
        <taxon>Paraburkholderia</taxon>
    </lineage>
</organism>
<dbReference type="InterPro" id="IPR004846">
    <property type="entry name" value="T2SS/T3SS_dom"/>
</dbReference>
<dbReference type="Pfam" id="PF13629">
    <property type="entry name" value="T2SS-T3SS_pil_N"/>
    <property type="match status" value="1"/>
</dbReference>
<evidence type="ECO:0000256" key="2">
    <source>
        <dbReference type="SAM" id="MobiDB-lite"/>
    </source>
</evidence>